<dbReference type="EMBL" id="JAPQKL010000004">
    <property type="protein sequence ID" value="KAJ5135480.1"/>
    <property type="molecule type" value="Genomic_DNA"/>
</dbReference>
<organism evidence="1 2">
    <name type="scientific">Penicillium bovifimosum</name>
    <dbReference type="NCBI Taxonomy" id="126998"/>
    <lineage>
        <taxon>Eukaryota</taxon>
        <taxon>Fungi</taxon>
        <taxon>Dikarya</taxon>
        <taxon>Ascomycota</taxon>
        <taxon>Pezizomycotina</taxon>
        <taxon>Eurotiomycetes</taxon>
        <taxon>Eurotiomycetidae</taxon>
        <taxon>Eurotiales</taxon>
        <taxon>Aspergillaceae</taxon>
        <taxon>Penicillium</taxon>
    </lineage>
</organism>
<evidence type="ECO:0000313" key="2">
    <source>
        <dbReference type="Proteomes" id="UP001149079"/>
    </source>
</evidence>
<keyword evidence="2" id="KW-1185">Reference proteome</keyword>
<protein>
    <submittedName>
        <fullName evidence="1">Uncharacterized protein</fullName>
    </submittedName>
</protein>
<dbReference type="RefSeq" id="XP_056522452.1">
    <property type="nucleotide sequence ID" value="XM_056665502.1"/>
</dbReference>
<sequence length="72" mass="8257">MTRPGMTHEKETFKSADPVIPSCLMPGWSLFAANGRETKEDDGNRRYGYIQEKREKGMGREMIGYPAFKSNR</sequence>
<dbReference type="GeneID" id="81404672"/>
<dbReference type="AlphaFoldDB" id="A0A9W9L2Q7"/>
<accession>A0A9W9L2Q7</accession>
<reference evidence="1" key="2">
    <citation type="journal article" date="2023" name="IMA Fungus">
        <title>Comparative genomic study of the Penicillium genus elucidates a diverse pangenome and 15 lateral gene transfer events.</title>
        <authorList>
            <person name="Petersen C."/>
            <person name="Sorensen T."/>
            <person name="Nielsen M.R."/>
            <person name="Sondergaard T.E."/>
            <person name="Sorensen J.L."/>
            <person name="Fitzpatrick D.A."/>
            <person name="Frisvad J.C."/>
            <person name="Nielsen K.L."/>
        </authorList>
    </citation>
    <scope>NUCLEOTIDE SEQUENCE</scope>
    <source>
        <strain evidence="1">IBT 22155</strain>
    </source>
</reference>
<name>A0A9W9L2Q7_9EURO</name>
<gene>
    <name evidence="1" type="ORF">N7515_004758</name>
</gene>
<comment type="caution">
    <text evidence="1">The sequence shown here is derived from an EMBL/GenBank/DDBJ whole genome shotgun (WGS) entry which is preliminary data.</text>
</comment>
<dbReference type="Proteomes" id="UP001149079">
    <property type="component" value="Unassembled WGS sequence"/>
</dbReference>
<proteinExistence type="predicted"/>
<reference evidence="1" key="1">
    <citation type="submission" date="2022-11" db="EMBL/GenBank/DDBJ databases">
        <authorList>
            <person name="Petersen C."/>
        </authorList>
    </citation>
    <scope>NUCLEOTIDE SEQUENCE</scope>
    <source>
        <strain evidence="1">IBT 22155</strain>
    </source>
</reference>
<evidence type="ECO:0000313" key="1">
    <source>
        <dbReference type="EMBL" id="KAJ5135480.1"/>
    </source>
</evidence>